<dbReference type="EC" id="2.7.4.1" evidence="6 7"/>
<dbReference type="Pfam" id="PF17941">
    <property type="entry name" value="PP_kinase_C_1"/>
    <property type="match status" value="1"/>
</dbReference>
<dbReference type="EMBL" id="DVMR01000033">
    <property type="protein sequence ID" value="HIU43314.1"/>
    <property type="molecule type" value="Genomic_DNA"/>
</dbReference>
<feature type="domain" description="Polyphosphate kinase N-terminal" evidence="9">
    <location>
        <begin position="14"/>
        <end position="117"/>
    </location>
</feature>
<dbReference type="Proteomes" id="UP000824073">
    <property type="component" value="Unassembled WGS sequence"/>
</dbReference>
<dbReference type="Pfam" id="PF13089">
    <property type="entry name" value="PP_kinase_N"/>
    <property type="match status" value="1"/>
</dbReference>
<keyword evidence="3 6" id="KW-0547">Nucleotide-binding</keyword>
<comment type="caution">
    <text evidence="12">The sequence shown here is derived from an EMBL/GenBank/DDBJ whole genome shotgun (WGS) entry which is preliminary data.</text>
</comment>
<reference evidence="12" key="1">
    <citation type="submission" date="2020-10" db="EMBL/GenBank/DDBJ databases">
        <authorList>
            <person name="Gilroy R."/>
        </authorList>
    </citation>
    <scope>NUCLEOTIDE SEQUENCE</scope>
    <source>
        <strain evidence="12">CHK191-8634</strain>
    </source>
</reference>
<evidence type="ECO:0000259" key="9">
    <source>
        <dbReference type="Pfam" id="PF13089"/>
    </source>
</evidence>
<dbReference type="Gene3D" id="3.30.1840.10">
    <property type="entry name" value="Polyphosphate kinase middle domain"/>
    <property type="match status" value="1"/>
</dbReference>
<dbReference type="Pfam" id="PF02503">
    <property type="entry name" value="PP_kinase"/>
    <property type="match status" value="1"/>
</dbReference>
<evidence type="ECO:0000259" key="11">
    <source>
        <dbReference type="Pfam" id="PF17941"/>
    </source>
</evidence>
<dbReference type="NCBIfam" id="NF003917">
    <property type="entry name" value="PRK05443.1-1"/>
    <property type="match status" value="1"/>
</dbReference>
<sequence>MPENTMTHDLTYTQNRELSWLRFNARVLEEAMDPTVPLIERLRFISIFTSNLDEFFMVRVGSLFDLSVMTPDVRENKSGKTPQQQLDSIYDAVRPMIRVRDAAYSQLSAELCERGVEDLSYEQLSESQHEFVRQYYRENIRPLLSPQIIDPSHPFPHLKNKALYAAALLRHKTRPLLGIVQVPESVPPILTFPGEPGKYIRAETIISHYVRKIFHIYALEEQAVVSVTRNADLSYDEEKFDEDNPDFRTHISKLLRQRDRLAPVRLEMQGDAPALRKQLLERLNLSEQQCYTCSCPLVLGYAYALSGLDPSLYNPPHTPEYPPYLRPDVPMWDQVRQRDVLLFYPYHSMQPFLSLLRDAAHDPRVRSIQITIYRLAKNSAVVKHLCEAAENGKEVTAIVELRARFDEQNNINWAQTLDEAGCRVVYGLDGFKCHSKICLITRQEKNGFSYVTQIGTGNYNEKTSAQYTDFSMMTARTSIAQDAIAFFQNMLIGNLWGEYSQLLVAPVNMKPTFLRLIDSEISRGTSGRIIIKANSVTERDLIDKLAEASQAGVRIDLIIRGICCLVPGIPGKTDNITVTSIVGRFLEHSRIYCFGDGPLRQMYIASADIMTRNQTRRVEIACPVESRELRDWFSSYLDLLLSDNVKARRMLPDGSYIPLPPGEERIDAQSYYLHNPVELSATAVPKQSVLQRIKHKIGR</sequence>
<evidence type="ECO:0000259" key="10">
    <source>
        <dbReference type="Pfam" id="PF13090"/>
    </source>
</evidence>
<comment type="catalytic activity">
    <reaction evidence="6 7">
        <text>[phosphate](n) + ATP = [phosphate](n+1) + ADP</text>
        <dbReference type="Rhea" id="RHEA:19573"/>
        <dbReference type="Rhea" id="RHEA-COMP:9859"/>
        <dbReference type="Rhea" id="RHEA-COMP:14280"/>
        <dbReference type="ChEBI" id="CHEBI:16838"/>
        <dbReference type="ChEBI" id="CHEBI:30616"/>
        <dbReference type="ChEBI" id="CHEBI:456216"/>
        <dbReference type="EC" id="2.7.4.1"/>
    </reaction>
</comment>
<dbReference type="InterPro" id="IPR025200">
    <property type="entry name" value="PPK_C_dom2"/>
</dbReference>
<dbReference type="InterPro" id="IPR003414">
    <property type="entry name" value="PP_kinase"/>
</dbReference>
<reference evidence="12" key="2">
    <citation type="journal article" date="2021" name="PeerJ">
        <title>Extensive microbial diversity within the chicken gut microbiome revealed by metagenomics and culture.</title>
        <authorList>
            <person name="Gilroy R."/>
            <person name="Ravi A."/>
            <person name="Getino M."/>
            <person name="Pursley I."/>
            <person name="Horton D.L."/>
            <person name="Alikhan N.F."/>
            <person name="Baker D."/>
            <person name="Gharbi K."/>
            <person name="Hall N."/>
            <person name="Watson M."/>
            <person name="Adriaenssens E.M."/>
            <person name="Foster-Nyarko E."/>
            <person name="Jarju S."/>
            <person name="Secka A."/>
            <person name="Antonio M."/>
            <person name="Oren A."/>
            <person name="Chaudhuri R.R."/>
            <person name="La Ragione R."/>
            <person name="Hildebrand F."/>
            <person name="Pallen M.J."/>
        </authorList>
    </citation>
    <scope>NUCLEOTIDE SEQUENCE</scope>
    <source>
        <strain evidence="12">CHK191-8634</strain>
    </source>
</reference>
<feature type="active site" description="Phosphohistidine intermediate" evidence="6">
    <location>
        <position position="434"/>
    </location>
</feature>
<dbReference type="GO" id="GO:0006799">
    <property type="term" value="P:polyphosphate biosynthetic process"/>
    <property type="evidence" value="ECO:0007669"/>
    <property type="project" value="UniProtKB-UniRule"/>
</dbReference>
<evidence type="ECO:0000313" key="13">
    <source>
        <dbReference type="Proteomes" id="UP000824073"/>
    </source>
</evidence>
<comment type="PTM">
    <text evidence="6 7">An intermediate of this reaction is the autophosphorylated ppk in which a phosphate is covalently linked to a histidine residue through a N-P bond.</text>
</comment>
<keyword evidence="6" id="KW-0460">Magnesium</keyword>
<dbReference type="InterPro" id="IPR041108">
    <property type="entry name" value="PP_kinase_C_1"/>
</dbReference>
<dbReference type="InterPro" id="IPR025198">
    <property type="entry name" value="PPK_N_dom"/>
</dbReference>
<keyword evidence="6" id="KW-0479">Metal-binding</keyword>
<feature type="binding site" evidence="6">
    <location>
        <position position="51"/>
    </location>
    <ligand>
        <name>ATP</name>
        <dbReference type="ChEBI" id="CHEBI:30616"/>
    </ligand>
</feature>
<evidence type="ECO:0000259" key="8">
    <source>
        <dbReference type="Pfam" id="PF02503"/>
    </source>
</evidence>
<dbReference type="SUPFAM" id="SSF140356">
    <property type="entry name" value="PPK N-terminal domain-like"/>
    <property type="match status" value="1"/>
</dbReference>
<evidence type="ECO:0000256" key="1">
    <source>
        <dbReference type="ARBA" id="ARBA00022553"/>
    </source>
</evidence>
<dbReference type="HAMAP" id="MF_00347">
    <property type="entry name" value="Polyphosphate_kinase"/>
    <property type="match status" value="1"/>
</dbReference>
<evidence type="ECO:0000256" key="7">
    <source>
        <dbReference type="RuleBase" id="RU003800"/>
    </source>
</evidence>
<dbReference type="PIRSF" id="PIRSF015589">
    <property type="entry name" value="PP_kinase"/>
    <property type="match status" value="1"/>
</dbReference>
<feature type="domain" description="Polyphosphate kinase C-terminal" evidence="11">
    <location>
        <begin position="331"/>
        <end position="490"/>
    </location>
</feature>
<dbReference type="InterPro" id="IPR036830">
    <property type="entry name" value="PP_kinase_middle_dom_sf"/>
</dbReference>
<dbReference type="Gene3D" id="3.30.870.10">
    <property type="entry name" value="Endonuclease Chain A"/>
    <property type="match status" value="2"/>
</dbReference>
<feature type="binding site" evidence="6">
    <location>
        <position position="467"/>
    </location>
    <ligand>
        <name>ATP</name>
        <dbReference type="ChEBI" id="CHEBI:30616"/>
    </ligand>
</feature>
<evidence type="ECO:0000256" key="5">
    <source>
        <dbReference type="ARBA" id="ARBA00022840"/>
    </source>
</evidence>
<dbReference type="SUPFAM" id="SSF143724">
    <property type="entry name" value="PHP14-like"/>
    <property type="match status" value="1"/>
</dbReference>
<dbReference type="GO" id="GO:0046872">
    <property type="term" value="F:metal ion binding"/>
    <property type="evidence" value="ECO:0007669"/>
    <property type="project" value="UniProtKB-KW"/>
</dbReference>
<feature type="binding site" evidence="6">
    <location>
        <position position="374"/>
    </location>
    <ligand>
        <name>Mg(2+)</name>
        <dbReference type="ChEBI" id="CHEBI:18420"/>
    </ligand>
</feature>
<dbReference type="Gene3D" id="1.20.58.310">
    <property type="entry name" value="Polyphosphate kinase N-terminal domain"/>
    <property type="match status" value="1"/>
</dbReference>
<comment type="similarity">
    <text evidence="6 7">Belongs to the polyphosphate kinase 1 (PPK1) family.</text>
</comment>
<keyword evidence="1 6" id="KW-0597">Phosphoprotein</keyword>
<evidence type="ECO:0000256" key="2">
    <source>
        <dbReference type="ARBA" id="ARBA00022679"/>
    </source>
</evidence>
<comment type="function">
    <text evidence="6 7">Catalyzes the reversible transfer of the terminal phosphate of ATP to form a long-chain polyphosphate (polyP).</text>
</comment>
<dbReference type="InterPro" id="IPR036832">
    <property type="entry name" value="PPK_N_dom_sf"/>
</dbReference>
<dbReference type="PANTHER" id="PTHR30218">
    <property type="entry name" value="POLYPHOSPHATE KINASE"/>
    <property type="match status" value="1"/>
</dbReference>
<evidence type="ECO:0000313" key="12">
    <source>
        <dbReference type="EMBL" id="HIU43314.1"/>
    </source>
</evidence>
<dbReference type="GO" id="GO:0008976">
    <property type="term" value="F:polyphosphate kinase activity"/>
    <property type="evidence" value="ECO:0007669"/>
    <property type="project" value="UniProtKB-UniRule"/>
</dbReference>
<dbReference type="InterPro" id="IPR024953">
    <property type="entry name" value="PP_kinase_middle"/>
</dbReference>
<feature type="binding site" evidence="6">
    <location>
        <position position="560"/>
    </location>
    <ligand>
        <name>ATP</name>
        <dbReference type="ChEBI" id="CHEBI:30616"/>
    </ligand>
</feature>
<dbReference type="GO" id="GO:0009358">
    <property type="term" value="C:polyphosphate kinase complex"/>
    <property type="evidence" value="ECO:0007669"/>
    <property type="project" value="InterPro"/>
</dbReference>
<dbReference type="AlphaFoldDB" id="A0A9D1LKN6"/>
<feature type="domain" description="Polyphosphate kinase middle" evidence="8">
    <location>
        <begin position="128"/>
        <end position="300"/>
    </location>
</feature>
<keyword evidence="5 6" id="KW-0067">ATP-binding</keyword>
<keyword evidence="2 6" id="KW-0808">Transferase</keyword>
<feature type="binding site" evidence="6">
    <location>
        <position position="588"/>
    </location>
    <ligand>
        <name>ATP</name>
        <dbReference type="ChEBI" id="CHEBI:30616"/>
    </ligand>
</feature>
<evidence type="ECO:0000256" key="6">
    <source>
        <dbReference type="HAMAP-Rule" id="MF_00347"/>
    </source>
</evidence>
<feature type="domain" description="Polyphosphate kinase C-terminal" evidence="10">
    <location>
        <begin position="502"/>
        <end position="668"/>
    </location>
</feature>
<comment type="cofactor">
    <cofactor evidence="6">
        <name>Mg(2+)</name>
        <dbReference type="ChEBI" id="CHEBI:18420"/>
    </cofactor>
</comment>
<dbReference type="PANTHER" id="PTHR30218:SF0">
    <property type="entry name" value="POLYPHOSPHATE KINASE"/>
    <property type="match status" value="1"/>
</dbReference>
<dbReference type="GO" id="GO:0005524">
    <property type="term" value="F:ATP binding"/>
    <property type="evidence" value="ECO:0007669"/>
    <property type="project" value="UniProtKB-KW"/>
</dbReference>
<dbReference type="NCBIfam" id="NF003921">
    <property type="entry name" value="PRK05443.2-2"/>
    <property type="match status" value="1"/>
</dbReference>
<dbReference type="NCBIfam" id="TIGR03705">
    <property type="entry name" value="poly_P_kin"/>
    <property type="match status" value="1"/>
</dbReference>
<organism evidence="12 13">
    <name type="scientific">Candidatus Ventrousia excrementavium</name>
    <dbReference type="NCBI Taxonomy" id="2840961"/>
    <lineage>
        <taxon>Bacteria</taxon>
        <taxon>Bacillati</taxon>
        <taxon>Bacillota</taxon>
        <taxon>Clostridia</taxon>
        <taxon>Eubacteriales</taxon>
        <taxon>Clostridiaceae</taxon>
        <taxon>Clostridiaceae incertae sedis</taxon>
        <taxon>Candidatus Ventrousia</taxon>
    </lineage>
</organism>
<gene>
    <name evidence="12" type="primary">ppk1</name>
    <name evidence="6" type="synonym">ppk</name>
    <name evidence="12" type="ORF">IAB67_03345</name>
</gene>
<evidence type="ECO:0000256" key="3">
    <source>
        <dbReference type="ARBA" id="ARBA00022741"/>
    </source>
</evidence>
<keyword evidence="4 6" id="KW-0418">Kinase</keyword>
<feature type="binding site" evidence="6">
    <location>
        <position position="404"/>
    </location>
    <ligand>
        <name>Mg(2+)</name>
        <dbReference type="ChEBI" id="CHEBI:18420"/>
    </ligand>
</feature>
<dbReference type="SUPFAM" id="SSF56024">
    <property type="entry name" value="Phospholipase D/nuclease"/>
    <property type="match status" value="2"/>
</dbReference>
<evidence type="ECO:0000256" key="4">
    <source>
        <dbReference type="ARBA" id="ARBA00022777"/>
    </source>
</evidence>
<accession>A0A9D1LKN6</accession>
<protein>
    <recommendedName>
        <fullName evidence="6 7">Polyphosphate kinase</fullName>
        <ecNumber evidence="6 7">2.7.4.1</ecNumber>
    </recommendedName>
    <alternativeName>
        <fullName evidence="6">ATP-polyphosphate phosphotransferase</fullName>
    </alternativeName>
    <alternativeName>
        <fullName evidence="6">Polyphosphoric acid kinase</fullName>
    </alternativeName>
</protein>
<dbReference type="Pfam" id="PF13090">
    <property type="entry name" value="PP_kinase_C"/>
    <property type="match status" value="1"/>
</dbReference>
<name>A0A9D1LKN6_9CLOT</name>
<proteinExistence type="inferred from homology"/>